<keyword evidence="1" id="KW-0812">Transmembrane</keyword>
<geneLocation type="plasmid" evidence="3">
    <name>pgw6_1</name>
</geneLocation>
<feature type="transmembrane region" description="Helical" evidence="1">
    <location>
        <begin position="44"/>
        <end position="64"/>
    </location>
</feature>
<reference evidence="2 3" key="1">
    <citation type="submission" date="2018-11" db="EMBL/GenBank/DDBJ databases">
        <title>Genome squencing of methanotrophic bacteria isolated from alkaline groundwater in Korea.</title>
        <authorList>
            <person name="Nguyen L.N."/>
        </authorList>
    </citation>
    <scope>NUCLEOTIDE SEQUENCE [LARGE SCALE GENOMIC DNA]</scope>
    <source>
        <strain evidence="2 3">GW6</strain>
        <plasmid evidence="3">pgw6_1</plasmid>
    </source>
</reference>
<feature type="transmembrane region" description="Helical" evidence="1">
    <location>
        <begin position="6"/>
        <end position="23"/>
    </location>
</feature>
<dbReference type="RefSeq" id="WP_124740355.1">
    <property type="nucleotide sequence ID" value="NZ_CP034087.1"/>
</dbReference>
<evidence type="ECO:0000313" key="3">
    <source>
        <dbReference type="Proteomes" id="UP000273982"/>
    </source>
</evidence>
<evidence type="ECO:0000313" key="2">
    <source>
        <dbReference type="EMBL" id="AZG78846.1"/>
    </source>
</evidence>
<evidence type="ECO:0008006" key="4">
    <source>
        <dbReference type="Google" id="ProtNLM"/>
    </source>
</evidence>
<keyword evidence="2" id="KW-0614">Plasmid</keyword>
<keyword evidence="1" id="KW-1133">Transmembrane helix</keyword>
<dbReference type="EMBL" id="CP034087">
    <property type="protein sequence ID" value="AZG78846.1"/>
    <property type="molecule type" value="Genomic_DNA"/>
</dbReference>
<dbReference type="Proteomes" id="UP000273982">
    <property type="component" value="Plasmid pGW6_1"/>
</dbReference>
<name>A0A3G8MAL1_9HYPH</name>
<dbReference type="AlphaFoldDB" id="A0A3G8MAL1"/>
<keyword evidence="1" id="KW-0472">Membrane</keyword>
<dbReference type="InterPro" id="IPR017581">
    <property type="entry name" value="AtpR-like"/>
</dbReference>
<gene>
    <name evidence="2" type="ORF">EHO51_18610</name>
</gene>
<accession>A0A3G8MAL1</accession>
<dbReference type="Pfam" id="PF12966">
    <property type="entry name" value="AtpR"/>
    <property type="match status" value="1"/>
</dbReference>
<feature type="transmembrane region" description="Helical" evidence="1">
    <location>
        <begin position="70"/>
        <end position="87"/>
    </location>
</feature>
<dbReference type="KEGG" id="mros:EHO51_18610"/>
<protein>
    <recommendedName>
        <fullName evidence="4">ATP synthase subunit I</fullName>
    </recommendedName>
</protein>
<organism evidence="2 3">
    <name type="scientific">Methylocystis rosea</name>
    <dbReference type="NCBI Taxonomy" id="173366"/>
    <lineage>
        <taxon>Bacteria</taxon>
        <taxon>Pseudomonadati</taxon>
        <taxon>Pseudomonadota</taxon>
        <taxon>Alphaproteobacteria</taxon>
        <taxon>Hyphomicrobiales</taxon>
        <taxon>Methylocystaceae</taxon>
        <taxon>Methylocystis</taxon>
    </lineage>
</organism>
<evidence type="ECO:0000256" key="1">
    <source>
        <dbReference type="SAM" id="Phobius"/>
    </source>
</evidence>
<proteinExistence type="predicted"/>
<sequence length="92" mass="9588">MTHDAFPSIAGLALAMACAGFVFGRVYFAALRRTAVGIAAGNRWMFLLAFTLGRYGAAIILLGLSAQLGAIPLLSMFLGFLAARGVALHSAK</sequence>